<feature type="compositionally biased region" description="Basic residues" evidence="1">
    <location>
        <begin position="89"/>
        <end position="98"/>
    </location>
</feature>
<evidence type="ECO:0000256" key="1">
    <source>
        <dbReference type="SAM" id="MobiDB-lite"/>
    </source>
</evidence>
<dbReference type="AlphaFoldDB" id="C5LP54"/>
<accession>C5LP54</accession>
<dbReference type="InParanoid" id="C5LP54"/>
<gene>
    <name evidence="2" type="ORF">Pmar_PMAR026324</name>
</gene>
<evidence type="ECO:0000313" key="2">
    <source>
        <dbReference type="EMBL" id="EER01490.1"/>
    </source>
</evidence>
<dbReference type="OrthoDB" id="445440at2759"/>
<evidence type="ECO:0000313" key="3">
    <source>
        <dbReference type="Proteomes" id="UP000007800"/>
    </source>
</evidence>
<feature type="compositionally biased region" description="Polar residues" evidence="1">
    <location>
        <begin position="136"/>
        <end position="163"/>
    </location>
</feature>
<feature type="non-terminal residue" evidence="2">
    <location>
        <position position="163"/>
    </location>
</feature>
<protein>
    <submittedName>
        <fullName evidence="2">Uncharacterized protein</fullName>
    </submittedName>
</protein>
<proteinExistence type="predicted"/>
<feature type="compositionally biased region" description="Low complexity" evidence="1">
    <location>
        <begin position="111"/>
        <end position="127"/>
    </location>
</feature>
<organism evidence="3">
    <name type="scientific">Perkinsus marinus (strain ATCC 50983 / TXsc)</name>
    <dbReference type="NCBI Taxonomy" id="423536"/>
    <lineage>
        <taxon>Eukaryota</taxon>
        <taxon>Sar</taxon>
        <taxon>Alveolata</taxon>
        <taxon>Perkinsozoa</taxon>
        <taxon>Perkinsea</taxon>
        <taxon>Perkinsida</taxon>
        <taxon>Perkinsidae</taxon>
        <taxon>Perkinsus</taxon>
    </lineage>
</organism>
<keyword evidence="3" id="KW-1185">Reference proteome</keyword>
<dbReference type="GeneID" id="9040002"/>
<dbReference type="EMBL" id="GG683987">
    <property type="protein sequence ID" value="EER01490.1"/>
    <property type="molecule type" value="Genomic_DNA"/>
</dbReference>
<feature type="region of interest" description="Disordered" evidence="1">
    <location>
        <begin position="81"/>
        <end position="163"/>
    </location>
</feature>
<dbReference type="RefSeq" id="XP_002768772.1">
    <property type="nucleotide sequence ID" value="XM_002768726.1"/>
</dbReference>
<dbReference type="Proteomes" id="UP000007800">
    <property type="component" value="Unassembled WGS sequence"/>
</dbReference>
<sequence length="163" mass="17519">MAATISGVELCDFIPGPVTTSSGNSTPSSTTSRSRRAQKVLVNFCPMPKMHYFYNALTLPEISQNYYDDIYLRPNACLSNSHTDSSLTHHQHHQHRHRDVSSSSNDNECCTSTTTGSSTTGGRRLTTVKGLEGVTPSPSATLPDTNTVQEVAPSSTSSTPDAI</sequence>
<reference evidence="2 3" key="1">
    <citation type="submission" date="2008-07" db="EMBL/GenBank/DDBJ databases">
        <authorList>
            <person name="El-Sayed N."/>
            <person name="Caler E."/>
            <person name="Inman J."/>
            <person name="Amedeo P."/>
            <person name="Hass B."/>
            <person name="Wortman J."/>
        </authorList>
    </citation>
    <scope>NUCLEOTIDE SEQUENCE [LARGE SCALE GENOMIC DNA]</scope>
    <source>
        <strain evidence="3">ATCC 50983 / TXsc</strain>
    </source>
</reference>
<name>C5LP54_PERM5</name>